<dbReference type="NCBIfam" id="TIGR01218">
    <property type="entry name" value="Gpos_tandem_5TM"/>
    <property type="match status" value="1"/>
</dbReference>
<dbReference type="EMBL" id="AZCT01000018">
    <property type="protein sequence ID" value="KRK11233.1"/>
    <property type="molecule type" value="Genomic_DNA"/>
</dbReference>
<evidence type="ECO:0000313" key="3">
    <source>
        <dbReference type="Proteomes" id="UP000051984"/>
    </source>
</evidence>
<dbReference type="InterPro" id="IPR005915">
    <property type="entry name" value="Tandem_5TM"/>
</dbReference>
<comment type="caution">
    <text evidence="2">The sequence shown here is derived from an EMBL/GenBank/DDBJ whole genome shotgun (WGS) entry which is preliminary data.</text>
</comment>
<sequence>MYFQLSGGTMIKVEFQIVYKGFRYEIAETDSDEFYIVDMGIPIVTWFLWMYSYFRPRKCYSISHETAKTVLSQEKVNAIPGVLAGGLGIFLTSLVRYTNNSWSVAWEKNTKIVIISVVAGLVMLIRLCYMIEAKRNALKAGAVLKAEKLKMLRFKPLDASIVAILFLLMLGVVGTLILFAVIILEPIFNVIFIFLFGVMFHVYIALSSRVLSPGRTFILYKYKNSKHGETMNRTMMKVELVNILTAPHCKASRRSYFLTMSIVNIIRLLKVTLG</sequence>
<keyword evidence="1" id="KW-0472">Membrane</keyword>
<feature type="transmembrane region" description="Helical" evidence="1">
    <location>
        <begin position="159"/>
        <end position="184"/>
    </location>
</feature>
<keyword evidence="1" id="KW-0812">Transmembrane</keyword>
<feature type="transmembrane region" description="Helical" evidence="1">
    <location>
        <begin position="75"/>
        <end position="98"/>
    </location>
</feature>
<dbReference type="Proteomes" id="UP000051984">
    <property type="component" value="Unassembled WGS sequence"/>
</dbReference>
<evidence type="ECO:0000313" key="2">
    <source>
        <dbReference type="EMBL" id="KRK11233.1"/>
    </source>
</evidence>
<dbReference type="PATRIC" id="fig|1423816.3.peg.1243"/>
<proteinExistence type="predicted"/>
<dbReference type="AlphaFoldDB" id="A0A0R1EU33"/>
<dbReference type="Pfam" id="PF04276">
    <property type="entry name" value="DUF443"/>
    <property type="match status" value="1"/>
</dbReference>
<organism evidence="2 3">
    <name type="scientific">Lacticaseibacillus zeae DSM 20178 = KCTC 3804</name>
    <dbReference type="NCBI Taxonomy" id="1423816"/>
    <lineage>
        <taxon>Bacteria</taxon>
        <taxon>Bacillati</taxon>
        <taxon>Bacillota</taxon>
        <taxon>Bacilli</taxon>
        <taxon>Lactobacillales</taxon>
        <taxon>Lactobacillaceae</taxon>
        <taxon>Lacticaseibacillus</taxon>
    </lineage>
</organism>
<evidence type="ECO:0000256" key="1">
    <source>
        <dbReference type="SAM" id="Phobius"/>
    </source>
</evidence>
<gene>
    <name evidence="2" type="ORF">FD51_GL001189</name>
</gene>
<keyword evidence="1" id="KW-1133">Transmembrane helix</keyword>
<reference evidence="2 3" key="1">
    <citation type="journal article" date="2015" name="Genome Announc.">
        <title>Expanding the biotechnology potential of lactobacilli through comparative genomics of 213 strains and associated genera.</title>
        <authorList>
            <person name="Sun Z."/>
            <person name="Harris H.M."/>
            <person name="McCann A."/>
            <person name="Guo C."/>
            <person name="Argimon S."/>
            <person name="Zhang W."/>
            <person name="Yang X."/>
            <person name="Jeffery I.B."/>
            <person name="Cooney J.C."/>
            <person name="Kagawa T.F."/>
            <person name="Liu W."/>
            <person name="Song Y."/>
            <person name="Salvetti E."/>
            <person name="Wrobel A."/>
            <person name="Rasinkangas P."/>
            <person name="Parkhill J."/>
            <person name="Rea M.C."/>
            <person name="O'Sullivan O."/>
            <person name="Ritari J."/>
            <person name="Douillard F.P."/>
            <person name="Paul Ross R."/>
            <person name="Yang R."/>
            <person name="Briner A.E."/>
            <person name="Felis G.E."/>
            <person name="de Vos W.M."/>
            <person name="Barrangou R."/>
            <person name="Klaenhammer T.R."/>
            <person name="Caufield P.W."/>
            <person name="Cui Y."/>
            <person name="Zhang H."/>
            <person name="O'Toole P.W."/>
        </authorList>
    </citation>
    <scope>NUCLEOTIDE SEQUENCE [LARGE SCALE GENOMIC DNA]</scope>
    <source>
        <strain evidence="2 3">DSM 20178</strain>
    </source>
</reference>
<protein>
    <recommendedName>
        <fullName evidence="4">DUF443 family protein</fullName>
    </recommendedName>
</protein>
<evidence type="ECO:0008006" key="4">
    <source>
        <dbReference type="Google" id="ProtNLM"/>
    </source>
</evidence>
<accession>A0A0R1EU33</accession>
<name>A0A0R1EU33_LACZE</name>
<feature type="transmembrane region" description="Helical" evidence="1">
    <location>
        <begin position="34"/>
        <end position="54"/>
    </location>
</feature>
<feature type="transmembrane region" description="Helical" evidence="1">
    <location>
        <begin position="190"/>
        <end position="211"/>
    </location>
</feature>
<feature type="transmembrane region" description="Helical" evidence="1">
    <location>
        <begin position="110"/>
        <end position="129"/>
    </location>
</feature>